<dbReference type="OrthoDB" id="213994at2"/>
<dbReference type="AlphaFoldDB" id="A0A0S3QS11"/>
<keyword evidence="2" id="KW-1185">Reference proteome</keyword>
<dbReference type="Proteomes" id="UP000063234">
    <property type="component" value="Chromosome"/>
</dbReference>
<dbReference type="RefSeq" id="WP_068549015.1">
    <property type="nucleotide sequence ID" value="NZ_AP013035.1"/>
</dbReference>
<name>A0A0S3QS11_THET7</name>
<protein>
    <recommendedName>
        <fullName evidence="3">Nucleoside 2-deoxyribosyltransferase</fullName>
    </recommendedName>
</protein>
<organism evidence="1 2">
    <name type="scientific">Thermosulfidibacter takaii (strain DSM 17441 / JCM 13301 / NBRC 103674 / ABI70S6)</name>
    <dbReference type="NCBI Taxonomy" id="1298851"/>
    <lineage>
        <taxon>Bacteria</taxon>
        <taxon>Pseudomonadati</taxon>
        <taxon>Thermosulfidibacterota</taxon>
        <taxon>Thermosulfidibacteria</taxon>
        <taxon>Thermosulfidibacterales</taxon>
        <taxon>Thermosulfidibacteraceae</taxon>
    </lineage>
</organism>
<dbReference type="SUPFAM" id="SSF52309">
    <property type="entry name" value="N-(deoxy)ribosyltransferase-like"/>
    <property type="match status" value="1"/>
</dbReference>
<evidence type="ECO:0000313" key="1">
    <source>
        <dbReference type="EMBL" id="BAT71112.1"/>
    </source>
</evidence>
<sequence length="140" mass="16003">MKKRIFIAGIIQGSKVGKSIHSQDYRERLKKTLAEYFLDWEIYCPVTNHPNSVEYTDEEATKTFLYHVDLVKHSGLVVAYLPEASMGTAIEMWEAYKSGVPVWTITPMKENWVVRITSQRIFGSIEELEDYLAAGGRING</sequence>
<evidence type="ECO:0008006" key="3">
    <source>
        <dbReference type="Google" id="ProtNLM"/>
    </source>
</evidence>
<gene>
    <name evidence="1" type="ORF">TST_0304</name>
</gene>
<dbReference type="EMBL" id="AP013035">
    <property type="protein sequence ID" value="BAT71112.1"/>
    <property type="molecule type" value="Genomic_DNA"/>
</dbReference>
<dbReference type="KEGG" id="ttk:TST_0304"/>
<dbReference type="STRING" id="1298851.TST_0304"/>
<accession>A0A0S3QS11</accession>
<evidence type="ECO:0000313" key="2">
    <source>
        <dbReference type="Proteomes" id="UP000063234"/>
    </source>
</evidence>
<dbReference type="Gene3D" id="3.40.50.450">
    <property type="match status" value="1"/>
</dbReference>
<proteinExistence type="predicted"/>
<reference evidence="2" key="1">
    <citation type="journal article" date="2018" name="Science">
        <title>A primordial and reversible TCA cycle in a facultatively chemolithoautotrophic thermophile.</title>
        <authorList>
            <person name="Nunoura T."/>
            <person name="Chikaraishi Y."/>
            <person name="Izaki R."/>
            <person name="Suwa T."/>
            <person name="Sato T."/>
            <person name="Harada T."/>
            <person name="Mori K."/>
            <person name="Kato Y."/>
            <person name="Miyazaki M."/>
            <person name="Shimamura S."/>
            <person name="Yanagawa K."/>
            <person name="Shuto A."/>
            <person name="Ohkouchi N."/>
            <person name="Fujita N."/>
            <person name="Takaki Y."/>
            <person name="Atomi H."/>
            <person name="Takai K."/>
        </authorList>
    </citation>
    <scope>NUCLEOTIDE SEQUENCE [LARGE SCALE GENOMIC DNA]</scope>
    <source>
        <strain evidence="2">DSM 17441 / JCM 13301 / NBRC 103674 / ABI70S6</strain>
    </source>
</reference>
<dbReference type="SMR" id="A0A0S3QS11"/>